<evidence type="ECO:0000313" key="11">
    <source>
        <dbReference type="Proteomes" id="UP000187406"/>
    </source>
</evidence>
<feature type="region of interest" description="Disordered" evidence="8">
    <location>
        <begin position="300"/>
        <end position="319"/>
    </location>
</feature>
<dbReference type="OrthoDB" id="641149at2759"/>
<dbReference type="GO" id="GO:0032259">
    <property type="term" value="P:methylation"/>
    <property type="evidence" value="ECO:0007669"/>
    <property type="project" value="UniProtKB-KW"/>
</dbReference>
<dbReference type="SUPFAM" id="SSF53335">
    <property type="entry name" value="S-adenosyl-L-methionine-dependent methyltransferases"/>
    <property type="match status" value="2"/>
</dbReference>
<organism evidence="10 11">
    <name type="scientific">Cephalotus follicularis</name>
    <name type="common">Albany pitcher plant</name>
    <dbReference type="NCBI Taxonomy" id="3775"/>
    <lineage>
        <taxon>Eukaryota</taxon>
        <taxon>Viridiplantae</taxon>
        <taxon>Streptophyta</taxon>
        <taxon>Embryophyta</taxon>
        <taxon>Tracheophyta</taxon>
        <taxon>Spermatophyta</taxon>
        <taxon>Magnoliopsida</taxon>
        <taxon>eudicotyledons</taxon>
        <taxon>Gunneridae</taxon>
        <taxon>Pentapetalae</taxon>
        <taxon>rosids</taxon>
        <taxon>fabids</taxon>
        <taxon>Oxalidales</taxon>
        <taxon>Cephalotaceae</taxon>
        <taxon>Cephalotus</taxon>
    </lineage>
</organism>
<dbReference type="InterPro" id="IPR030380">
    <property type="entry name" value="SAM_MeTfrase_DRM"/>
</dbReference>
<keyword evidence="4" id="KW-0949">S-adenosyl-L-methionine</keyword>
<keyword evidence="11" id="KW-1185">Reference proteome</keyword>
<dbReference type="AlphaFoldDB" id="A0A1Q3BUI5"/>
<evidence type="ECO:0000256" key="7">
    <source>
        <dbReference type="ARBA" id="ARBA00023242"/>
    </source>
</evidence>
<evidence type="ECO:0000259" key="9">
    <source>
        <dbReference type="PROSITE" id="PS51680"/>
    </source>
</evidence>
<dbReference type="PANTHER" id="PTHR23068:SF11">
    <property type="entry name" value="INACTIVE DNA (CYTOSINE-5)-METHYLTRANSFERASE DRM3-RELATED"/>
    <property type="match status" value="1"/>
</dbReference>
<sequence length="707" mass="79433">MVYSNDDGKKAIAVKSEVLDLELPPETIYPRNVGGNVASSSSGSNLRSSFIAMGFEPSIVSKVIEEKGEDNADLLLETLVRYGENHKSFSQSSDSLDGLFDGKDLRSPPQSSTFVHPKEEPDVCDGINDDKRASLLMMNFSVNEVDFALDKLGEDAPICEVVDFIVAAQIAMKFEKEADCTPELDEEETEYINNEALFGTMEKTLRLLEMGFSESQVSSAIEKFGPEVPISELADSIFSGQLADNGVEDNKYWSTYVRNRARHAMDCGSLGIKMEDELREEANDTIRIKSESFSADFVSPSSLSKAEDTRRGKRPKAKNMDDDPVVAYLRGKRVKEEYMGDSRSNFDWACKEEEEEKFDPRVTALGMSKAIRSNPCKSLDQVVAKSPYFFYGNVVNISSHVWTKISQFLYGIEPEFVNTRFFSALSRREGYLHNLPTENRFHILPKPAMTVKDAIPHTKKWWPLWDTRDKLSHINSDVSGLSQLCERLERIVADSRGMPSIGHQGDILDKCQALNLVWVGPYKLSPLDPEHLERILGYPLNHTQAAESSLMDRLQSLKYCFQIDALGYHLSVLKSMFPGGVTVLSLFSGIGGAEVTLHRLGIHVKGVVSVETCEAKRRILKRWWQSSEQTGELVQLESIEKLTTKRLESLCEKLGGFDFVICQNPCTYYPKNPRNGADDGNFAGFDFSLFCEFVRVLQRVRSTMGRK</sequence>
<dbReference type="Proteomes" id="UP000187406">
    <property type="component" value="Unassembled WGS sequence"/>
</dbReference>
<protein>
    <recommendedName>
        <fullName evidence="9">SAM-dependent MTase DRM-type domain-containing protein</fullName>
    </recommendedName>
</protein>
<dbReference type="FunCoup" id="A0A1Q3BUI5">
    <property type="interactions" value="2105"/>
</dbReference>
<comment type="caution">
    <text evidence="10">The sequence shown here is derived from an EMBL/GenBank/DDBJ whole genome shotgun (WGS) entry which is preliminary data.</text>
</comment>
<evidence type="ECO:0000256" key="1">
    <source>
        <dbReference type="ARBA" id="ARBA00004123"/>
    </source>
</evidence>
<dbReference type="EMBL" id="BDDD01000931">
    <property type="protein sequence ID" value="GAV71647.1"/>
    <property type="molecule type" value="Genomic_DNA"/>
</dbReference>
<keyword evidence="7" id="KW-0539">Nucleus</keyword>
<evidence type="ECO:0000313" key="10">
    <source>
        <dbReference type="EMBL" id="GAV71647.1"/>
    </source>
</evidence>
<dbReference type="InterPro" id="IPR029063">
    <property type="entry name" value="SAM-dependent_MTases_sf"/>
</dbReference>
<name>A0A1Q3BUI5_CEPFO</name>
<keyword evidence="6" id="KW-0238">DNA-binding</keyword>
<evidence type="ECO:0000256" key="4">
    <source>
        <dbReference type="ARBA" id="ARBA00022691"/>
    </source>
</evidence>
<dbReference type="Gene3D" id="3.40.50.150">
    <property type="entry name" value="Vaccinia Virus protein VP39"/>
    <property type="match status" value="1"/>
</dbReference>
<dbReference type="GO" id="GO:0005634">
    <property type="term" value="C:nucleus"/>
    <property type="evidence" value="ECO:0007669"/>
    <property type="project" value="UniProtKB-SubCell"/>
</dbReference>
<dbReference type="GO" id="GO:0003677">
    <property type="term" value="F:DNA binding"/>
    <property type="evidence" value="ECO:0007669"/>
    <property type="project" value="UniProtKB-KW"/>
</dbReference>
<proteinExistence type="predicted"/>
<evidence type="ECO:0000256" key="2">
    <source>
        <dbReference type="ARBA" id="ARBA00022603"/>
    </source>
</evidence>
<dbReference type="InParanoid" id="A0A1Q3BUI5"/>
<accession>A0A1Q3BUI5</accession>
<evidence type="ECO:0000256" key="6">
    <source>
        <dbReference type="ARBA" id="ARBA00023125"/>
    </source>
</evidence>
<dbReference type="PANTHER" id="PTHR23068">
    <property type="entry name" value="DNA CYTOSINE-5- -METHYLTRANSFERASE 3-RELATED"/>
    <property type="match status" value="1"/>
</dbReference>
<comment type="subcellular location">
    <subcellularLocation>
        <location evidence="1">Nucleus</location>
    </subcellularLocation>
</comment>
<dbReference type="GO" id="GO:0008168">
    <property type="term" value="F:methyltransferase activity"/>
    <property type="evidence" value="ECO:0007669"/>
    <property type="project" value="UniProtKB-KW"/>
</dbReference>
<reference evidence="11" key="1">
    <citation type="submission" date="2016-04" db="EMBL/GenBank/DDBJ databases">
        <title>Cephalotus genome sequencing.</title>
        <authorList>
            <person name="Fukushima K."/>
            <person name="Hasebe M."/>
            <person name="Fang X."/>
        </authorList>
    </citation>
    <scope>NUCLEOTIDE SEQUENCE [LARGE SCALE GENOMIC DNA]</scope>
    <source>
        <strain evidence="11">cv. St1</strain>
    </source>
</reference>
<evidence type="ECO:0000256" key="5">
    <source>
        <dbReference type="ARBA" id="ARBA00022737"/>
    </source>
</evidence>
<keyword evidence="3" id="KW-0808">Transferase</keyword>
<evidence type="ECO:0000256" key="3">
    <source>
        <dbReference type="ARBA" id="ARBA00022679"/>
    </source>
</evidence>
<keyword evidence="5" id="KW-0677">Repeat</keyword>
<feature type="region of interest" description="Disordered" evidence="8">
    <location>
        <begin position="88"/>
        <end position="121"/>
    </location>
</feature>
<evidence type="ECO:0000256" key="8">
    <source>
        <dbReference type="SAM" id="MobiDB-lite"/>
    </source>
</evidence>
<dbReference type="PROSITE" id="PS51680">
    <property type="entry name" value="SAM_MT_DRM"/>
    <property type="match status" value="1"/>
</dbReference>
<dbReference type="STRING" id="3775.A0A1Q3BUI5"/>
<keyword evidence="2" id="KW-0489">Methyltransferase</keyword>
<gene>
    <name evidence="10" type="ORF">CFOL_v3_15137</name>
</gene>
<feature type="domain" description="SAM-dependent MTase DRM-type" evidence="9">
    <location>
        <begin position="375"/>
        <end position="707"/>
    </location>
</feature>
<dbReference type="InterPro" id="IPR050390">
    <property type="entry name" value="C5-Methyltransferase"/>
</dbReference>